<dbReference type="Gene3D" id="3.40.30.10">
    <property type="entry name" value="Glutaredoxin"/>
    <property type="match status" value="1"/>
</dbReference>
<name>A0A381QVF4_9ZZZZ</name>
<dbReference type="CDD" id="cd02980">
    <property type="entry name" value="TRX_Fd_family"/>
    <property type="match status" value="1"/>
</dbReference>
<dbReference type="AlphaFoldDB" id="A0A381QVF4"/>
<dbReference type="SUPFAM" id="SSF52833">
    <property type="entry name" value="Thioredoxin-like"/>
    <property type="match status" value="1"/>
</dbReference>
<dbReference type="EMBL" id="UINC01001528">
    <property type="protein sequence ID" value="SUZ82944.1"/>
    <property type="molecule type" value="Genomic_DNA"/>
</dbReference>
<protein>
    <recommendedName>
        <fullName evidence="2">Ferredoxin</fullName>
    </recommendedName>
</protein>
<accession>A0A381QVF4</accession>
<organism evidence="1">
    <name type="scientific">marine metagenome</name>
    <dbReference type="NCBI Taxonomy" id="408172"/>
    <lineage>
        <taxon>unclassified sequences</taxon>
        <taxon>metagenomes</taxon>
        <taxon>ecological metagenomes</taxon>
    </lineage>
</organism>
<reference evidence="1" key="1">
    <citation type="submission" date="2018-05" db="EMBL/GenBank/DDBJ databases">
        <authorList>
            <person name="Lanie J.A."/>
            <person name="Ng W.-L."/>
            <person name="Kazmierczak K.M."/>
            <person name="Andrzejewski T.M."/>
            <person name="Davidsen T.M."/>
            <person name="Wayne K.J."/>
            <person name="Tettelin H."/>
            <person name="Glass J.I."/>
            <person name="Rusch D."/>
            <person name="Podicherti R."/>
            <person name="Tsui H.-C.T."/>
            <person name="Winkler M.E."/>
        </authorList>
    </citation>
    <scope>NUCLEOTIDE SEQUENCE</scope>
</reference>
<proteinExistence type="predicted"/>
<evidence type="ECO:0000313" key="1">
    <source>
        <dbReference type="EMBL" id="SUZ82944.1"/>
    </source>
</evidence>
<dbReference type="InterPro" id="IPR036249">
    <property type="entry name" value="Thioredoxin-like_sf"/>
</dbReference>
<gene>
    <name evidence="1" type="ORF">METZ01_LOCUS35798</name>
</gene>
<evidence type="ECO:0008006" key="2">
    <source>
        <dbReference type="Google" id="ProtNLM"/>
    </source>
</evidence>
<sequence>MRFVQLIEEHGLKGKIRANKSGCLDACEMGAAVVIYPEGIWYTKVQLEDVDEIFKTSVLGDGIVERIASTQETWEELNRIRSSNRLSV</sequence>